<gene>
    <name evidence="3" type="ORF">HTZ84_21215</name>
</gene>
<dbReference type="Proteomes" id="UP001016761">
    <property type="component" value="Unassembled WGS sequence"/>
</dbReference>
<feature type="region of interest" description="Disordered" evidence="1">
    <location>
        <begin position="70"/>
        <end position="100"/>
    </location>
</feature>
<sequence>MVDVATVLLAVNAVVLITGRFQVLRRLYVATWFLTLVPAVFLFVYTMHLLLIVPHLALFPAVITVYLPVAGGDRNRDPEQEQLSAREQEQDTGGDGYRMVPSQRIFEDVDEIEETYRQ</sequence>
<keyword evidence="2" id="KW-1133">Transmembrane helix</keyword>
<evidence type="ECO:0000313" key="3">
    <source>
        <dbReference type="EMBL" id="NUC74786.1"/>
    </source>
</evidence>
<dbReference type="RefSeq" id="WP_174682496.1">
    <property type="nucleotide sequence ID" value="NZ_JABUQZ010000001.1"/>
</dbReference>
<evidence type="ECO:0000313" key="4">
    <source>
        <dbReference type="Proteomes" id="UP001016761"/>
    </source>
</evidence>
<protein>
    <submittedName>
        <fullName evidence="3">Uncharacterized protein</fullName>
    </submittedName>
</protein>
<evidence type="ECO:0000256" key="1">
    <source>
        <dbReference type="SAM" id="MobiDB-lite"/>
    </source>
</evidence>
<dbReference type="EMBL" id="JABUQZ010000001">
    <property type="protein sequence ID" value="NUC74786.1"/>
    <property type="molecule type" value="Genomic_DNA"/>
</dbReference>
<accession>A0ABX2LGF8</accession>
<feature type="compositionally biased region" description="Basic and acidic residues" evidence="1">
    <location>
        <begin position="73"/>
        <end position="89"/>
    </location>
</feature>
<name>A0ABX2LGF8_9EURY</name>
<feature type="transmembrane region" description="Helical" evidence="2">
    <location>
        <begin position="27"/>
        <end position="45"/>
    </location>
</feature>
<evidence type="ECO:0000256" key="2">
    <source>
        <dbReference type="SAM" id="Phobius"/>
    </source>
</evidence>
<feature type="transmembrane region" description="Helical" evidence="2">
    <location>
        <begin position="51"/>
        <end position="69"/>
    </location>
</feature>
<comment type="caution">
    <text evidence="3">The sequence shown here is derived from an EMBL/GenBank/DDBJ whole genome shotgun (WGS) entry which is preliminary data.</text>
</comment>
<organism evidence="3 4">
    <name type="scientific">Haloterrigena gelatinilytica</name>
    <dbReference type="NCBI Taxonomy" id="2741724"/>
    <lineage>
        <taxon>Archaea</taxon>
        <taxon>Methanobacteriati</taxon>
        <taxon>Methanobacteriota</taxon>
        <taxon>Stenosarchaea group</taxon>
        <taxon>Halobacteria</taxon>
        <taxon>Halobacteriales</taxon>
        <taxon>Natrialbaceae</taxon>
        <taxon>Haloterrigena</taxon>
    </lineage>
</organism>
<keyword evidence="2" id="KW-0812">Transmembrane</keyword>
<keyword evidence="4" id="KW-1185">Reference proteome</keyword>
<proteinExistence type="predicted"/>
<reference evidence="3 4" key="1">
    <citation type="submission" date="2020-06" db="EMBL/GenBank/DDBJ databases">
        <title>Haloterrigena sp. nov., an extremely halophilic archaeon isolated from a saline sediment.</title>
        <authorList>
            <person name="Liu B.-B."/>
        </authorList>
    </citation>
    <scope>NUCLEOTIDE SEQUENCE [LARGE SCALE GENOMIC DNA]</scope>
    <source>
        <strain evidence="3 4">SYSU A558-1</strain>
    </source>
</reference>
<keyword evidence="2" id="KW-0472">Membrane</keyword>